<evidence type="ECO:0000313" key="1">
    <source>
        <dbReference type="EMBL" id="KZW00708.1"/>
    </source>
</evidence>
<dbReference type="InParanoid" id="A0A165NGB0"/>
<keyword evidence="2" id="KW-1185">Reference proteome</keyword>
<dbReference type="EMBL" id="KV425899">
    <property type="protein sequence ID" value="KZW00708.1"/>
    <property type="molecule type" value="Genomic_DNA"/>
</dbReference>
<dbReference type="Proteomes" id="UP000077266">
    <property type="component" value="Unassembled WGS sequence"/>
</dbReference>
<evidence type="ECO:0000313" key="2">
    <source>
        <dbReference type="Proteomes" id="UP000077266"/>
    </source>
</evidence>
<dbReference type="AlphaFoldDB" id="A0A165NGB0"/>
<accession>A0A165NGB0</accession>
<proteinExistence type="predicted"/>
<reference evidence="1 2" key="1">
    <citation type="journal article" date="2016" name="Mol. Biol. Evol.">
        <title>Comparative Genomics of Early-Diverging Mushroom-Forming Fungi Provides Insights into the Origins of Lignocellulose Decay Capabilities.</title>
        <authorList>
            <person name="Nagy L.G."/>
            <person name="Riley R."/>
            <person name="Tritt A."/>
            <person name="Adam C."/>
            <person name="Daum C."/>
            <person name="Floudas D."/>
            <person name="Sun H."/>
            <person name="Yadav J.S."/>
            <person name="Pangilinan J."/>
            <person name="Larsson K.H."/>
            <person name="Matsuura K."/>
            <person name="Barry K."/>
            <person name="Labutti K."/>
            <person name="Kuo R."/>
            <person name="Ohm R.A."/>
            <person name="Bhattacharya S.S."/>
            <person name="Shirouzu T."/>
            <person name="Yoshinaga Y."/>
            <person name="Martin F.M."/>
            <person name="Grigoriev I.V."/>
            <person name="Hibbett D.S."/>
        </authorList>
    </citation>
    <scope>NUCLEOTIDE SEQUENCE [LARGE SCALE GENOMIC DNA]</scope>
    <source>
        <strain evidence="1 2">HHB12029</strain>
    </source>
</reference>
<organism evidence="1 2">
    <name type="scientific">Exidia glandulosa HHB12029</name>
    <dbReference type="NCBI Taxonomy" id="1314781"/>
    <lineage>
        <taxon>Eukaryota</taxon>
        <taxon>Fungi</taxon>
        <taxon>Dikarya</taxon>
        <taxon>Basidiomycota</taxon>
        <taxon>Agaricomycotina</taxon>
        <taxon>Agaricomycetes</taxon>
        <taxon>Auriculariales</taxon>
        <taxon>Exidiaceae</taxon>
        <taxon>Exidia</taxon>
    </lineage>
</organism>
<sequence>MDFVVVLRTRDEMPVHLTMDKHVTVLREDLQTAYLDSDWNTVFVGETIVSGARHEGRDRLCAGRESARHGVGRIAQGERQENCRARRDACDDLYSRVRVRSKTGLRRSKERRCACKTGRDDCKHVSGSCQRVVAGGDVFVRTAERGRSSGS</sequence>
<name>A0A165NGB0_EXIGL</name>
<gene>
    <name evidence="1" type="ORF">EXIGLDRAFT_135358</name>
</gene>
<protein>
    <submittedName>
        <fullName evidence="1">Uncharacterized protein</fullName>
    </submittedName>
</protein>